<dbReference type="PANTHER" id="PTHR36844:SF1">
    <property type="entry name" value="PROTEASE PRSW"/>
    <property type="match status" value="1"/>
</dbReference>
<dbReference type="Proteomes" id="UP001596142">
    <property type="component" value="Unassembled WGS sequence"/>
</dbReference>
<evidence type="ECO:0000256" key="11">
    <source>
        <dbReference type="PIRNR" id="PIRNR016933"/>
    </source>
</evidence>
<dbReference type="InterPro" id="IPR023596">
    <property type="entry name" value="Peptidase_PrsW_arch/bac"/>
</dbReference>
<comment type="subcellular location">
    <subcellularLocation>
        <location evidence="1">Cell membrane</location>
        <topology evidence="1">Multi-pass membrane protein</topology>
    </subcellularLocation>
</comment>
<evidence type="ECO:0000256" key="5">
    <source>
        <dbReference type="ARBA" id="ARBA00022670"/>
    </source>
</evidence>
<gene>
    <name evidence="13" type="primary">prsW</name>
    <name evidence="13" type="ORF">ACFPU1_15690</name>
</gene>
<dbReference type="NCBIfam" id="NF033739">
    <property type="entry name" value="intramemb_PrsW"/>
    <property type="match status" value="1"/>
</dbReference>
<evidence type="ECO:0000256" key="4">
    <source>
        <dbReference type="ARBA" id="ARBA00022475"/>
    </source>
</evidence>
<evidence type="ECO:0000256" key="1">
    <source>
        <dbReference type="ARBA" id="ARBA00004651"/>
    </source>
</evidence>
<sequence>MTVVTLFTAALAPAISLLVYFYLRNQYGSNMIGQVIKAFIIGVLLVFPVMVIQYALEGEALITEPWFKAFVNAAFLEEFFQWFLLYFIAYRFGTLKNRYDGIVYAVSLSLGFAAAENVLYLMATGIDFAVGRAFLPVSSHALFGVVMGYYLGSARFKVNDHVKKWLFLALIIPVVLHGFFDLILLTINQYLFTSIAPFMIFLWWFALTKVKKANERTE</sequence>
<feature type="transmembrane region" description="Helical" evidence="12">
    <location>
        <begin position="133"/>
        <end position="153"/>
    </location>
</feature>
<evidence type="ECO:0000256" key="9">
    <source>
        <dbReference type="ARBA" id="ARBA00023136"/>
    </source>
</evidence>
<evidence type="ECO:0000256" key="6">
    <source>
        <dbReference type="ARBA" id="ARBA00022692"/>
    </source>
</evidence>
<evidence type="ECO:0000256" key="2">
    <source>
        <dbReference type="ARBA" id="ARBA00009165"/>
    </source>
</evidence>
<evidence type="ECO:0000256" key="10">
    <source>
        <dbReference type="ARBA" id="ARBA00030345"/>
    </source>
</evidence>
<feature type="transmembrane region" description="Helical" evidence="12">
    <location>
        <begin position="190"/>
        <end position="207"/>
    </location>
</feature>
<keyword evidence="7 11" id="KW-0378">Hydrolase</keyword>
<feature type="transmembrane region" description="Helical" evidence="12">
    <location>
        <begin position="35"/>
        <end position="55"/>
    </location>
</feature>
<comment type="function">
    <text evidence="11">Involved in the degradation of specific anti-sigma factors.</text>
</comment>
<dbReference type="EMBL" id="JBHSOZ010000010">
    <property type="protein sequence ID" value="MFC5714192.1"/>
    <property type="molecule type" value="Genomic_DNA"/>
</dbReference>
<dbReference type="PIRSF" id="PIRSF016933">
    <property type="entry name" value="PrsW"/>
    <property type="match status" value="1"/>
</dbReference>
<evidence type="ECO:0000256" key="7">
    <source>
        <dbReference type="ARBA" id="ARBA00022801"/>
    </source>
</evidence>
<comment type="similarity">
    <text evidence="2 11">Belongs to the protease PrsW family.</text>
</comment>
<dbReference type="GO" id="GO:0008233">
    <property type="term" value="F:peptidase activity"/>
    <property type="evidence" value="ECO:0007669"/>
    <property type="project" value="UniProtKB-KW"/>
</dbReference>
<evidence type="ECO:0000313" key="14">
    <source>
        <dbReference type="Proteomes" id="UP001596142"/>
    </source>
</evidence>
<keyword evidence="4 11" id="KW-1003">Cell membrane</keyword>
<protein>
    <recommendedName>
        <fullName evidence="3 11">Protease PrsW</fullName>
        <ecNumber evidence="11">3.4.-.-</ecNumber>
    </recommendedName>
    <alternativeName>
        <fullName evidence="10 11">Protease responsible for activating sigma-W</fullName>
    </alternativeName>
</protein>
<feature type="transmembrane region" description="Helical" evidence="12">
    <location>
        <begin position="101"/>
        <end position="121"/>
    </location>
</feature>
<keyword evidence="6 12" id="KW-0812">Transmembrane</keyword>
<comment type="caution">
    <text evidence="13">The sequence shown here is derived from an EMBL/GenBank/DDBJ whole genome shotgun (WGS) entry which is preliminary data.</text>
</comment>
<dbReference type="EC" id="3.4.-.-" evidence="11"/>
<dbReference type="PANTHER" id="PTHR36844">
    <property type="entry name" value="PROTEASE PRSW"/>
    <property type="match status" value="1"/>
</dbReference>
<feature type="transmembrane region" description="Helical" evidence="12">
    <location>
        <begin position="6"/>
        <end position="23"/>
    </location>
</feature>
<keyword evidence="14" id="KW-1185">Reference proteome</keyword>
<feature type="transmembrane region" description="Helical" evidence="12">
    <location>
        <begin position="165"/>
        <end position="184"/>
    </location>
</feature>
<evidence type="ECO:0000256" key="3">
    <source>
        <dbReference type="ARBA" id="ARBA00018997"/>
    </source>
</evidence>
<evidence type="ECO:0000256" key="8">
    <source>
        <dbReference type="ARBA" id="ARBA00022989"/>
    </source>
</evidence>
<name>A0ABW0YS41_9BACI</name>
<dbReference type="GO" id="GO:0006508">
    <property type="term" value="P:proteolysis"/>
    <property type="evidence" value="ECO:0007669"/>
    <property type="project" value="UniProtKB-KW"/>
</dbReference>
<reference evidence="14" key="1">
    <citation type="journal article" date="2019" name="Int. J. Syst. Evol. Microbiol.">
        <title>The Global Catalogue of Microorganisms (GCM) 10K type strain sequencing project: providing services to taxonomists for standard genome sequencing and annotation.</title>
        <authorList>
            <consortium name="The Broad Institute Genomics Platform"/>
            <consortium name="The Broad Institute Genome Sequencing Center for Infectious Disease"/>
            <person name="Wu L."/>
            <person name="Ma J."/>
        </authorList>
    </citation>
    <scope>NUCLEOTIDE SEQUENCE [LARGE SCALE GENOMIC DNA]</scope>
    <source>
        <strain evidence="14">CECT 7184</strain>
    </source>
</reference>
<dbReference type="RefSeq" id="WP_385942789.1">
    <property type="nucleotide sequence ID" value="NZ_JBHSOZ010000010.1"/>
</dbReference>
<evidence type="ECO:0000313" key="13">
    <source>
        <dbReference type="EMBL" id="MFC5714192.1"/>
    </source>
</evidence>
<keyword evidence="8 12" id="KW-1133">Transmembrane helix</keyword>
<evidence type="ECO:0000256" key="12">
    <source>
        <dbReference type="SAM" id="Phobius"/>
    </source>
</evidence>
<proteinExistence type="inferred from homology"/>
<accession>A0ABW0YS41</accession>
<dbReference type="InterPro" id="IPR026898">
    <property type="entry name" value="PrsW"/>
</dbReference>
<feature type="transmembrane region" description="Helical" evidence="12">
    <location>
        <begin position="67"/>
        <end position="89"/>
    </location>
</feature>
<organism evidence="13 14">
    <name type="scientific">Thalassorhabdus alkalitolerans</name>
    <dbReference type="NCBI Taxonomy" id="2282697"/>
    <lineage>
        <taxon>Bacteria</taxon>
        <taxon>Bacillati</taxon>
        <taxon>Bacillota</taxon>
        <taxon>Bacilli</taxon>
        <taxon>Bacillales</taxon>
        <taxon>Bacillaceae</taxon>
        <taxon>Thalassorhabdus</taxon>
    </lineage>
</organism>
<keyword evidence="9 11" id="KW-0472">Membrane</keyword>
<dbReference type="Pfam" id="PF13367">
    <property type="entry name" value="PrsW-protease"/>
    <property type="match status" value="1"/>
</dbReference>
<keyword evidence="5 11" id="KW-0645">Protease</keyword>